<dbReference type="AlphaFoldDB" id="A0A1G6ZHN0"/>
<dbReference type="InterPro" id="IPR000014">
    <property type="entry name" value="PAS"/>
</dbReference>
<dbReference type="NCBIfam" id="TIGR00229">
    <property type="entry name" value="sensory_box"/>
    <property type="match status" value="1"/>
</dbReference>
<keyword evidence="8" id="KW-1133">Transmembrane helix</keyword>
<feature type="domain" description="PAS" evidence="10">
    <location>
        <begin position="308"/>
        <end position="365"/>
    </location>
</feature>
<dbReference type="CDD" id="cd00075">
    <property type="entry name" value="HATPase"/>
    <property type="match status" value="1"/>
</dbReference>
<dbReference type="PANTHER" id="PTHR43711:SF1">
    <property type="entry name" value="HISTIDINE KINASE 1"/>
    <property type="match status" value="1"/>
</dbReference>
<dbReference type="PRINTS" id="PR00344">
    <property type="entry name" value="BCTRLSENSOR"/>
</dbReference>
<dbReference type="InterPro" id="IPR036890">
    <property type="entry name" value="HATPase_C_sf"/>
</dbReference>
<dbReference type="CDD" id="cd00130">
    <property type="entry name" value="PAS"/>
    <property type="match status" value="1"/>
</dbReference>
<dbReference type="RefSeq" id="WP_091245030.1">
    <property type="nucleotide sequence ID" value="NZ_FNAG01000014.1"/>
</dbReference>
<sequence length="844" mass="90952">MTQPRQLQSLFVQILLAALLAFLLGLISERWFASEGEILRRWWPNIGVLILAFRLGGRSTFLPLLGGHAIGLLLLQLSLHEASIWLHLNHVLADLLEAGMMMFVLASISEDGRIRRSGDFAKAGLAVVMLPPLLSAIAVAAGYALLLDRSGAPPLLDWMSASAGAAAIVVTPWLVWRSTLGDAPLAGLAPRARALRFVGALGLAVLALVLPLVFRAFDDALVALLLLMAATQLSVRLSALLFMLMFALHDLELAPLLGIDRAATLGSAADELRACAIGITALYVRLLLAESRAAETAALAERSERVHEVRRLERLLEQVDGIVWEADASSLDFLFVSGSAERLLGYPRADWLRPGFWKQHMHAEDAAWAPTFCAAQSAAGRSHAFEYRFRHADGSYLWIRDVVSVGLDTRGQTTLTGVMIDVSALRSAVAALEDAKVSLDRLNLRHRLALTAGGIGVWEYDPKTGLHLWDDTMYRLFGEEPDTVETPADLLRARLVPESLERVASFVATLRNGGDATHAGDYSVLLPNGESHRLRTVAATTTSADGHRRLVGATWDCSVEYLAAEALRVRADQLASVLHTEAQEAVRARTAAERAEALGSDLLANVSHELRTPLHAILGFIDLASDDLTGPEGGTQASAQQAAAKLARARKAAQRLVAQVDELLDLAKLESGAVALRRQSIPLGQLLNSIQEELSAMLMAKGLRIELHGLDALAEESEGAADSPLVDVDELRTLQVLRNVLANAVRFSPDGGAIRIEVSSGPDHSLELCVRDQGPGIPEDQLATIFGKFIQGGSPGREREGGTGLGLPIAREIIRAHGGDLWAEASPEGGLFRFRIPRGHRPTV</sequence>
<evidence type="ECO:0000259" key="10">
    <source>
        <dbReference type="PROSITE" id="PS50112"/>
    </source>
</evidence>
<dbReference type="EMBL" id="FNAG01000014">
    <property type="protein sequence ID" value="SDE02224.1"/>
    <property type="molecule type" value="Genomic_DNA"/>
</dbReference>
<dbReference type="Pfam" id="PF00512">
    <property type="entry name" value="HisKA"/>
    <property type="match status" value="1"/>
</dbReference>
<evidence type="ECO:0000259" key="9">
    <source>
        <dbReference type="PROSITE" id="PS50109"/>
    </source>
</evidence>
<dbReference type="SUPFAM" id="SSF47384">
    <property type="entry name" value="Homodimeric domain of signal transducing histidine kinase"/>
    <property type="match status" value="1"/>
</dbReference>
<dbReference type="Pfam" id="PF08447">
    <property type="entry name" value="PAS_3"/>
    <property type="match status" value="1"/>
</dbReference>
<evidence type="ECO:0000256" key="5">
    <source>
        <dbReference type="ARBA" id="ARBA00022777"/>
    </source>
</evidence>
<evidence type="ECO:0000256" key="6">
    <source>
        <dbReference type="ARBA" id="ARBA00023012"/>
    </source>
</evidence>
<feature type="transmembrane region" description="Helical" evidence="8">
    <location>
        <begin position="120"/>
        <end position="146"/>
    </location>
</feature>
<dbReference type="InterPro" id="IPR003594">
    <property type="entry name" value="HATPase_dom"/>
</dbReference>
<evidence type="ECO:0000256" key="7">
    <source>
        <dbReference type="SAM" id="Coils"/>
    </source>
</evidence>
<keyword evidence="7" id="KW-0175">Coiled coil</keyword>
<dbReference type="PROSITE" id="PS50112">
    <property type="entry name" value="PAS"/>
    <property type="match status" value="1"/>
</dbReference>
<evidence type="ECO:0000256" key="4">
    <source>
        <dbReference type="ARBA" id="ARBA00022679"/>
    </source>
</evidence>
<dbReference type="InterPro" id="IPR050736">
    <property type="entry name" value="Sensor_HK_Regulatory"/>
</dbReference>
<keyword evidence="8" id="KW-0472">Membrane</keyword>
<dbReference type="Proteomes" id="UP000199603">
    <property type="component" value="Unassembled WGS sequence"/>
</dbReference>
<dbReference type="InterPro" id="IPR036097">
    <property type="entry name" value="HisK_dim/P_sf"/>
</dbReference>
<keyword evidence="6" id="KW-0902">Two-component regulatory system</keyword>
<feature type="transmembrane region" description="Helical" evidence="8">
    <location>
        <begin position="6"/>
        <end position="27"/>
    </location>
</feature>
<evidence type="ECO:0000256" key="2">
    <source>
        <dbReference type="ARBA" id="ARBA00012438"/>
    </source>
</evidence>
<comment type="catalytic activity">
    <reaction evidence="1">
        <text>ATP + protein L-histidine = ADP + protein N-phospho-L-histidine.</text>
        <dbReference type="EC" id="2.7.13.3"/>
    </reaction>
</comment>
<dbReference type="SMART" id="SM00091">
    <property type="entry name" value="PAS"/>
    <property type="match status" value="2"/>
</dbReference>
<dbReference type="SUPFAM" id="SSF55785">
    <property type="entry name" value="PYP-like sensor domain (PAS domain)"/>
    <property type="match status" value="2"/>
</dbReference>
<dbReference type="InterPro" id="IPR005467">
    <property type="entry name" value="His_kinase_dom"/>
</dbReference>
<dbReference type="InterPro" id="IPR000700">
    <property type="entry name" value="PAS-assoc_C"/>
</dbReference>
<name>A0A1G6ZHN0_9GAMM</name>
<dbReference type="InterPro" id="IPR013655">
    <property type="entry name" value="PAS_fold_3"/>
</dbReference>
<dbReference type="Pfam" id="PF02518">
    <property type="entry name" value="HATPase_c"/>
    <property type="match status" value="1"/>
</dbReference>
<reference evidence="12 13" key="1">
    <citation type="submission" date="2016-10" db="EMBL/GenBank/DDBJ databases">
        <authorList>
            <person name="de Groot N.N."/>
        </authorList>
    </citation>
    <scope>NUCLEOTIDE SEQUENCE [LARGE SCALE GENOMIC DNA]</scope>
    <source>
        <strain evidence="12 13">DSM 16957</strain>
    </source>
</reference>
<dbReference type="InterPro" id="IPR035965">
    <property type="entry name" value="PAS-like_dom_sf"/>
</dbReference>
<dbReference type="STRING" id="265719.SAMN04488509_11417"/>
<dbReference type="InterPro" id="IPR003661">
    <property type="entry name" value="HisK_dim/P_dom"/>
</dbReference>
<keyword evidence="5" id="KW-0418">Kinase</keyword>
<proteinExistence type="predicted"/>
<feature type="domain" description="Histidine kinase" evidence="9">
    <location>
        <begin position="605"/>
        <end position="840"/>
    </location>
</feature>
<keyword evidence="3" id="KW-0597">Phosphoprotein</keyword>
<evidence type="ECO:0000313" key="13">
    <source>
        <dbReference type="Proteomes" id="UP000199603"/>
    </source>
</evidence>
<organism evidence="12 13">
    <name type="scientific">Aquimonas voraii</name>
    <dbReference type="NCBI Taxonomy" id="265719"/>
    <lineage>
        <taxon>Bacteria</taxon>
        <taxon>Pseudomonadati</taxon>
        <taxon>Pseudomonadota</taxon>
        <taxon>Gammaproteobacteria</taxon>
        <taxon>Lysobacterales</taxon>
        <taxon>Lysobacteraceae</taxon>
        <taxon>Aquimonas</taxon>
    </lineage>
</organism>
<gene>
    <name evidence="12" type="ORF">SAMN04488509_11417</name>
</gene>
<dbReference type="EC" id="2.7.13.3" evidence="2"/>
<dbReference type="PANTHER" id="PTHR43711">
    <property type="entry name" value="TWO-COMPONENT HISTIDINE KINASE"/>
    <property type="match status" value="1"/>
</dbReference>
<evidence type="ECO:0000313" key="12">
    <source>
        <dbReference type="EMBL" id="SDE02224.1"/>
    </source>
</evidence>
<dbReference type="PROSITE" id="PS50113">
    <property type="entry name" value="PAC"/>
    <property type="match status" value="1"/>
</dbReference>
<dbReference type="InterPro" id="IPR004358">
    <property type="entry name" value="Sig_transdc_His_kin-like_C"/>
</dbReference>
<dbReference type="SMART" id="SM00387">
    <property type="entry name" value="HATPase_c"/>
    <property type="match status" value="1"/>
</dbReference>
<dbReference type="Gene3D" id="3.30.565.10">
    <property type="entry name" value="Histidine kinase-like ATPase, C-terminal domain"/>
    <property type="match status" value="1"/>
</dbReference>
<protein>
    <recommendedName>
        <fullName evidence="2">histidine kinase</fullName>
        <ecNumber evidence="2">2.7.13.3</ecNumber>
    </recommendedName>
</protein>
<dbReference type="SMART" id="SM00388">
    <property type="entry name" value="HisKA"/>
    <property type="match status" value="1"/>
</dbReference>
<dbReference type="PROSITE" id="PS50109">
    <property type="entry name" value="HIS_KIN"/>
    <property type="match status" value="1"/>
</dbReference>
<evidence type="ECO:0000256" key="3">
    <source>
        <dbReference type="ARBA" id="ARBA00022553"/>
    </source>
</evidence>
<dbReference type="SUPFAM" id="SSF55874">
    <property type="entry name" value="ATPase domain of HSP90 chaperone/DNA topoisomerase II/histidine kinase"/>
    <property type="match status" value="1"/>
</dbReference>
<feature type="coiled-coil region" evidence="7">
    <location>
        <begin position="639"/>
        <end position="666"/>
    </location>
</feature>
<evidence type="ECO:0000259" key="11">
    <source>
        <dbReference type="PROSITE" id="PS50113"/>
    </source>
</evidence>
<dbReference type="Gene3D" id="1.10.287.130">
    <property type="match status" value="1"/>
</dbReference>
<keyword evidence="4" id="KW-0808">Transferase</keyword>
<evidence type="ECO:0000256" key="1">
    <source>
        <dbReference type="ARBA" id="ARBA00000085"/>
    </source>
</evidence>
<evidence type="ECO:0000256" key="8">
    <source>
        <dbReference type="SAM" id="Phobius"/>
    </source>
</evidence>
<feature type="domain" description="PAC" evidence="11">
    <location>
        <begin position="383"/>
        <end position="434"/>
    </location>
</feature>
<dbReference type="CDD" id="cd00082">
    <property type="entry name" value="HisKA"/>
    <property type="match status" value="1"/>
</dbReference>
<dbReference type="Gene3D" id="3.30.450.20">
    <property type="entry name" value="PAS domain"/>
    <property type="match status" value="2"/>
</dbReference>
<feature type="transmembrane region" description="Helical" evidence="8">
    <location>
        <begin position="220"/>
        <end position="248"/>
    </location>
</feature>
<feature type="transmembrane region" description="Helical" evidence="8">
    <location>
        <begin position="197"/>
        <end position="214"/>
    </location>
</feature>
<dbReference type="OrthoDB" id="9797243at2"/>
<accession>A0A1G6ZHN0</accession>
<keyword evidence="8" id="KW-0812">Transmembrane</keyword>
<keyword evidence="13" id="KW-1185">Reference proteome</keyword>
<dbReference type="GO" id="GO:0000155">
    <property type="term" value="F:phosphorelay sensor kinase activity"/>
    <property type="evidence" value="ECO:0007669"/>
    <property type="project" value="InterPro"/>
</dbReference>